<proteinExistence type="predicted"/>
<gene>
    <name evidence="1" type="ORF">KH315_00185</name>
</gene>
<evidence type="ECO:0000313" key="1">
    <source>
        <dbReference type="EMBL" id="MBS6620586.1"/>
    </source>
</evidence>
<protein>
    <submittedName>
        <fullName evidence="1">Uncharacterized protein</fullName>
    </submittedName>
</protein>
<evidence type="ECO:0000313" key="2">
    <source>
        <dbReference type="Proteomes" id="UP000811365"/>
    </source>
</evidence>
<accession>A0A9E1GH43</accession>
<dbReference type="Proteomes" id="UP000811365">
    <property type="component" value="Unassembled WGS sequence"/>
</dbReference>
<comment type="caution">
    <text evidence="1">The sequence shown here is derived from an EMBL/GenBank/DDBJ whole genome shotgun (WGS) entry which is preliminary data.</text>
</comment>
<dbReference type="AlphaFoldDB" id="A0A9E1GH43"/>
<sequence>MNPNIEVITPVLWGVNSFYVKAGWTKELLPIPQPPDQLLTGSKDVSLTDNGIMVLHKESELYPTLKKFVPKIMEHSDEELVTSLQKISSISNLDNYEKLYKSVLEWEIKRREIYYKTHQESVNTSIFETLIKMFN</sequence>
<name>A0A9E1GH43_9FIRM</name>
<dbReference type="EMBL" id="JAGZYH010000001">
    <property type="protein sequence ID" value="MBS6620586.1"/>
    <property type="molecule type" value="Genomic_DNA"/>
</dbReference>
<organism evidence="1 2">
    <name type="scientific">Faecalibacterium prausnitzii</name>
    <dbReference type="NCBI Taxonomy" id="853"/>
    <lineage>
        <taxon>Bacteria</taxon>
        <taxon>Bacillati</taxon>
        <taxon>Bacillota</taxon>
        <taxon>Clostridia</taxon>
        <taxon>Eubacteriales</taxon>
        <taxon>Oscillospiraceae</taxon>
        <taxon>Faecalibacterium</taxon>
    </lineage>
</organism>
<reference evidence="1" key="1">
    <citation type="submission" date="2021-02" db="EMBL/GenBank/DDBJ databases">
        <title>Infant gut strain persistence is associated with maternal origin, phylogeny, and functional potential including surface adhesion and iron acquisition.</title>
        <authorList>
            <person name="Lou Y.C."/>
        </authorList>
    </citation>
    <scope>NUCLEOTIDE SEQUENCE</scope>
    <source>
        <strain evidence="1">L2_039_000G1_dasL2_039_000G1_maxbin2.maxbin.077</strain>
    </source>
</reference>